<sequence length="74" mass="7685">MIDLDTFAATLGDPNAPHVRHVALGAVLGAVKRAQALREPVTAYLLHPDATPEQAARYAAQGLAVVATTPGRLS</sequence>
<dbReference type="Proteomes" id="UP000292118">
    <property type="component" value="Chromosome"/>
</dbReference>
<accession>A0A4P6FIT2</accession>
<gene>
    <name evidence="1" type="ORF">ET471_10925</name>
</gene>
<dbReference type="RefSeq" id="WP_129188274.1">
    <property type="nucleotide sequence ID" value="NZ_CP035493.1"/>
</dbReference>
<dbReference type="AlphaFoldDB" id="A0A4P6FIT2"/>
<protein>
    <submittedName>
        <fullName evidence="1">Uncharacterized protein</fullName>
    </submittedName>
</protein>
<reference evidence="1 2" key="1">
    <citation type="submission" date="2019-01" db="EMBL/GenBank/DDBJ databases">
        <title>Genome sequencing of strain FW10M-9.</title>
        <authorList>
            <person name="Heo J."/>
            <person name="Kim S.-J."/>
            <person name="Kim J.-S."/>
            <person name="Hong S.-B."/>
            <person name="Kwon S.-W."/>
        </authorList>
    </citation>
    <scope>NUCLEOTIDE SEQUENCE [LARGE SCALE GENOMIC DNA]</scope>
    <source>
        <strain evidence="1 2">FW10M-9</strain>
    </source>
</reference>
<evidence type="ECO:0000313" key="1">
    <source>
        <dbReference type="EMBL" id="QAY70478.1"/>
    </source>
</evidence>
<keyword evidence="2" id="KW-1185">Reference proteome</keyword>
<organism evidence="1 2">
    <name type="scientific">Xylanimonas protaetiae</name>
    <dbReference type="NCBI Taxonomy" id="2509457"/>
    <lineage>
        <taxon>Bacteria</taxon>
        <taxon>Bacillati</taxon>
        <taxon>Actinomycetota</taxon>
        <taxon>Actinomycetes</taxon>
        <taxon>Micrococcales</taxon>
        <taxon>Promicromonosporaceae</taxon>
        <taxon>Xylanimonas</taxon>
    </lineage>
</organism>
<name>A0A4P6FIT2_9MICO</name>
<dbReference type="KEGG" id="xya:ET471_10925"/>
<dbReference type="EMBL" id="CP035493">
    <property type="protein sequence ID" value="QAY70478.1"/>
    <property type="molecule type" value="Genomic_DNA"/>
</dbReference>
<proteinExistence type="predicted"/>
<evidence type="ECO:0000313" key="2">
    <source>
        <dbReference type="Proteomes" id="UP000292118"/>
    </source>
</evidence>